<evidence type="ECO:0000259" key="3">
    <source>
        <dbReference type="Pfam" id="PF00149"/>
    </source>
</evidence>
<protein>
    <submittedName>
        <fullName evidence="4">Metallophosphoesterase</fullName>
    </submittedName>
</protein>
<dbReference type="PANTHER" id="PTHR10161:SF14">
    <property type="entry name" value="TARTRATE-RESISTANT ACID PHOSPHATASE TYPE 5"/>
    <property type="match status" value="1"/>
</dbReference>
<dbReference type="InterPro" id="IPR029052">
    <property type="entry name" value="Metallo-depent_PP-like"/>
</dbReference>
<feature type="domain" description="Calcineurin-like phosphoesterase" evidence="3">
    <location>
        <begin position="56"/>
        <end position="237"/>
    </location>
</feature>
<evidence type="ECO:0000313" key="4">
    <source>
        <dbReference type="EMBL" id="MEP0864325.1"/>
    </source>
</evidence>
<dbReference type="Gene3D" id="3.60.21.10">
    <property type="match status" value="1"/>
</dbReference>
<proteinExistence type="predicted"/>
<organism evidence="4 5">
    <name type="scientific">Funiculus sociatus GB2-A5</name>
    <dbReference type="NCBI Taxonomy" id="2933946"/>
    <lineage>
        <taxon>Bacteria</taxon>
        <taxon>Bacillati</taxon>
        <taxon>Cyanobacteriota</taxon>
        <taxon>Cyanophyceae</taxon>
        <taxon>Coleofasciculales</taxon>
        <taxon>Coleofasciculaceae</taxon>
        <taxon>Funiculus</taxon>
    </lineage>
</organism>
<dbReference type="RefSeq" id="WP_190421006.1">
    <property type="nucleotide sequence ID" value="NZ_JAMPKK010000012.1"/>
</dbReference>
<dbReference type="EMBL" id="JAMPKK010000012">
    <property type="protein sequence ID" value="MEP0864325.1"/>
    <property type="molecule type" value="Genomic_DNA"/>
</dbReference>
<comment type="caution">
    <text evidence="4">The sequence shown here is derived from an EMBL/GenBank/DDBJ whole genome shotgun (WGS) entry which is preliminary data.</text>
</comment>
<evidence type="ECO:0000256" key="2">
    <source>
        <dbReference type="ARBA" id="ARBA00022801"/>
    </source>
</evidence>
<dbReference type="Proteomes" id="UP001442494">
    <property type="component" value="Unassembled WGS sequence"/>
</dbReference>
<name>A0ABV0JLL5_9CYAN</name>
<accession>A0ABV0JLL5</accession>
<reference evidence="4 5" key="1">
    <citation type="submission" date="2022-04" db="EMBL/GenBank/DDBJ databases">
        <title>Positive selection, recombination, and allopatry shape intraspecific diversity of widespread and dominant cyanobacteria.</title>
        <authorList>
            <person name="Wei J."/>
            <person name="Shu W."/>
            <person name="Hu C."/>
        </authorList>
    </citation>
    <scope>NUCLEOTIDE SEQUENCE [LARGE SCALE GENOMIC DNA]</scope>
    <source>
        <strain evidence="4 5">GB2-A5</strain>
    </source>
</reference>
<dbReference type="SUPFAM" id="SSF56300">
    <property type="entry name" value="Metallo-dependent phosphatases"/>
    <property type="match status" value="1"/>
</dbReference>
<sequence>MPLKRRHFLVLSTLSGFGLAFLAKALRSPRATSAVSFNLAAELATPESTLGAPLLRFVSVADTGTGAKGQYAVAAAMSRYQQLKPFDLAILAGDNIYNNGEIEKIVDVFERPYQVLLQRGVKFQAVLGNHDIRTDNGDPQVRYPAFNMQGRRYYTFRRNPVHFFALDTNDNADWKAQLTWLEQELSSSDAPWKIVVGHHQIYSSGEYGVNQPFIETLTPLFQKYRVQLYINGHDHNYERTKSINGTTYLTCGAGAGVRKVGRSEWTAHSVSELSFAALDVFADKIVISGIGTNNRVFDKGVIPLQSA</sequence>
<keyword evidence="5" id="KW-1185">Reference proteome</keyword>
<dbReference type="InterPro" id="IPR004843">
    <property type="entry name" value="Calcineurin-like_PHP"/>
</dbReference>
<evidence type="ECO:0000256" key="1">
    <source>
        <dbReference type="ARBA" id="ARBA00022729"/>
    </source>
</evidence>
<dbReference type="InterPro" id="IPR051558">
    <property type="entry name" value="Metallophosphoesterase_PAP"/>
</dbReference>
<keyword evidence="2" id="KW-0378">Hydrolase</keyword>
<dbReference type="Pfam" id="PF00149">
    <property type="entry name" value="Metallophos"/>
    <property type="match status" value="1"/>
</dbReference>
<gene>
    <name evidence="4" type="ORF">NDI37_07565</name>
</gene>
<keyword evidence="1" id="KW-0732">Signal</keyword>
<dbReference type="PANTHER" id="PTHR10161">
    <property type="entry name" value="TARTRATE-RESISTANT ACID PHOSPHATASE TYPE 5"/>
    <property type="match status" value="1"/>
</dbReference>
<evidence type="ECO:0000313" key="5">
    <source>
        <dbReference type="Proteomes" id="UP001442494"/>
    </source>
</evidence>